<dbReference type="SUPFAM" id="SSF47384">
    <property type="entry name" value="Homodimeric domain of signal transducing histidine kinase"/>
    <property type="match status" value="1"/>
</dbReference>
<dbReference type="CDD" id="cd06225">
    <property type="entry name" value="HAMP"/>
    <property type="match status" value="1"/>
</dbReference>
<dbReference type="Proteomes" id="UP000732378">
    <property type="component" value="Unassembled WGS sequence"/>
</dbReference>
<dbReference type="EMBL" id="JAFBBZ010000001">
    <property type="protein sequence ID" value="MBM7509691.1"/>
    <property type="molecule type" value="Genomic_DNA"/>
</dbReference>
<dbReference type="Gene3D" id="1.10.287.130">
    <property type="match status" value="1"/>
</dbReference>
<dbReference type="RefSeq" id="WP_307823081.1">
    <property type="nucleotide sequence ID" value="NZ_JACDTV010000002.1"/>
</dbReference>
<feature type="transmembrane region" description="Helical" evidence="12">
    <location>
        <begin position="25"/>
        <end position="44"/>
    </location>
</feature>
<keyword evidence="9" id="KW-0902">Two-component regulatory system</keyword>
<evidence type="ECO:0000259" key="13">
    <source>
        <dbReference type="PROSITE" id="PS50109"/>
    </source>
</evidence>
<gene>
    <name evidence="15" type="ORF">JOE61_003505</name>
</gene>
<feature type="region of interest" description="Disordered" evidence="11">
    <location>
        <begin position="68"/>
        <end position="90"/>
    </location>
</feature>
<evidence type="ECO:0000256" key="5">
    <source>
        <dbReference type="ARBA" id="ARBA00022679"/>
    </source>
</evidence>
<dbReference type="Gene3D" id="6.10.340.10">
    <property type="match status" value="1"/>
</dbReference>
<dbReference type="SUPFAM" id="SSF158472">
    <property type="entry name" value="HAMP domain-like"/>
    <property type="match status" value="1"/>
</dbReference>
<dbReference type="PROSITE" id="PS50109">
    <property type="entry name" value="HIS_KIN"/>
    <property type="match status" value="1"/>
</dbReference>
<evidence type="ECO:0000256" key="12">
    <source>
        <dbReference type="SAM" id="Phobius"/>
    </source>
</evidence>
<keyword evidence="6 12" id="KW-0812">Transmembrane</keyword>
<dbReference type="InterPro" id="IPR003661">
    <property type="entry name" value="HisK_dim/P_dom"/>
</dbReference>
<dbReference type="Pfam" id="PF00672">
    <property type="entry name" value="HAMP"/>
    <property type="match status" value="1"/>
</dbReference>
<name>A0ABS2MET2_9ACTN</name>
<evidence type="ECO:0000313" key="15">
    <source>
        <dbReference type="EMBL" id="MBM7509691.1"/>
    </source>
</evidence>
<dbReference type="SMART" id="SM00304">
    <property type="entry name" value="HAMP"/>
    <property type="match status" value="1"/>
</dbReference>
<dbReference type="CDD" id="cd00075">
    <property type="entry name" value="HATPase"/>
    <property type="match status" value="1"/>
</dbReference>
<feature type="transmembrane region" description="Helical" evidence="12">
    <location>
        <begin position="182"/>
        <end position="205"/>
    </location>
</feature>
<keyword evidence="4" id="KW-0597">Phosphoprotein</keyword>
<dbReference type="PANTHER" id="PTHR45436:SF5">
    <property type="entry name" value="SENSOR HISTIDINE KINASE TRCS"/>
    <property type="match status" value="1"/>
</dbReference>
<comment type="subcellular location">
    <subcellularLocation>
        <location evidence="2">Cell membrane</location>
    </subcellularLocation>
</comment>
<dbReference type="InterPro" id="IPR036890">
    <property type="entry name" value="HATPase_C_sf"/>
</dbReference>
<dbReference type="InterPro" id="IPR003594">
    <property type="entry name" value="HATPase_dom"/>
</dbReference>
<proteinExistence type="predicted"/>
<dbReference type="InterPro" id="IPR004358">
    <property type="entry name" value="Sig_transdc_His_kin-like_C"/>
</dbReference>
<reference evidence="15 16" key="1">
    <citation type="submission" date="2021-01" db="EMBL/GenBank/DDBJ databases">
        <title>Sequencing the genomes of 1000 actinobacteria strains.</title>
        <authorList>
            <person name="Klenk H.-P."/>
        </authorList>
    </citation>
    <scope>NUCLEOTIDE SEQUENCE [LARGE SCALE GENOMIC DNA]</scope>
    <source>
        <strain evidence="15 16">DSM 18239</strain>
    </source>
</reference>
<comment type="caution">
    <text evidence="15">The sequence shown here is derived from an EMBL/GenBank/DDBJ whole genome shotgun (WGS) entry which is preliminary data.</text>
</comment>
<keyword evidence="8 12" id="KW-1133">Transmembrane helix</keyword>
<evidence type="ECO:0000256" key="1">
    <source>
        <dbReference type="ARBA" id="ARBA00000085"/>
    </source>
</evidence>
<evidence type="ECO:0000313" key="16">
    <source>
        <dbReference type="Proteomes" id="UP000732378"/>
    </source>
</evidence>
<dbReference type="InterPro" id="IPR003660">
    <property type="entry name" value="HAMP_dom"/>
</dbReference>
<keyword evidence="16" id="KW-1185">Reference proteome</keyword>
<evidence type="ECO:0000256" key="6">
    <source>
        <dbReference type="ARBA" id="ARBA00022692"/>
    </source>
</evidence>
<dbReference type="InterPro" id="IPR005467">
    <property type="entry name" value="His_kinase_dom"/>
</dbReference>
<dbReference type="Gene3D" id="3.30.565.10">
    <property type="entry name" value="Histidine kinase-like ATPase, C-terminal domain"/>
    <property type="match status" value="1"/>
</dbReference>
<dbReference type="PROSITE" id="PS50885">
    <property type="entry name" value="HAMP"/>
    <property type="match status" value="1"/>
</dbReference>
<dbReference type="InterPro" id="IPR050428">
    <property type="entry name" value="TCS_sensor_his_kinase"/>
</dbReference>
<dbReference type="GO" id="GO:0004673">
    <property type="term" value="F:protein histidine kinase activity"/>
    <property type="evidence" value="ECO:0007669"/>
    <property type="project" value="UniProtKB-EC"/>
</dbReference>
<evidence type="ECO:0000256" key="3">
    <source>
        <dbReference type="ARBA" id="ARBA00012438"/>
    </source>
</evidence>
<protein>
    <recommendedName>
        <fullName evidence="3">histidine kinase</fullName>
        <ecNumber evidence="3">2.7.13.3</ecNumber>
    </recommendedName>
</protein>
<feature type="domain" description="Histidine kinase" evidence="13">
    <location>
        <begin position="281"/>
        <end position="504"/>
    </location>
</feature>
<dbReference type="Pfam" id="PF02518">
    <property type="entry name" value="HATPase_c"/>
    <property type="match status" value="1"/>
</dbReference>
<evidence type="ECO:0000259" key="14">
    <source>
        <dbReference type="PROSITE" id="PS50885"/>
    </source>
</evidence>
<evidence type="ECO:0000256" key="10">
    <source>
        <dbReference type="ARBA" id="ARBA00023136"/>
    </source>
</evidence>
<keyword evidence="5 15" id="KW-0808">Transferase</keyword>
<dbReference type="Pfam" id="PF00512">
    <property type="entry name" value="HisKA"/>
    <property type="match status" value="1"/>
</dbReference>
<organism evidence="15 16">
    <name type="scientific">Nocardioides salarius</name>
    <dbReference type="NCBI Taxonomy" id="374513"/>
    <lineage>
        <taxon>Bacteria</taxon>
        <taxon>Bacillati</taxon>
        <taxon>Actinomycetota</taxon>
        <taxon>Actinomycetes</taxon>
        <taxon>Propionibacteriales</taxon>
        <taxon>Nocardioidaceae</taxon>
        <taxon>Nocardioides</taxon>
    </lineage>
</organism>
<keyword evidence="10 12" id="KW-0472">Membrane</keyword>
<evidence type="ECO:0000256" key="9">
    <source>
        <dbReference type="ARBA" id="ARBA00023012"/>
    </source>
</evidence>
<evidence type="ECO:0000256" key="4">
    <source>
        <dbReference type="ARBA" id="ARBA00022553"/>
    </source>
</evidence>
<dbReference type="InterPro" id="IPR036097">
    <property type="entry name" value="HisK_dim/P_sf"/>
</dbReference>
<dbReference type="SUPFAM" id="SSF55874">
    <property type="entry name" value="ATPase domain of HSP90 chaperone/DNA topoisomerase II/histidine kinase"/>
    <property type="match status" value="1"/>
</dbReference>
<dbReference type="SMART" id="SM00388">
    <property type="entry name" value="HisKA"/>
    <property type="match status" value="1"/>
</dbReference>
<dbReference type="PANTHER" id="PTHR45436">
    <property type="entry name" value="SENSOR HISTIDINE KINASE YKOH"/>
    <property type="match status" value="1"/>
</dbReference>
<evidence type="ECO:0000256" key="11">
    <source>
        <dbReference type="SAM" id="MobiDB-lite"/>
    </source>
</evidence>
<feature type="domain" description="HAMP" evidence="14">
    <location>
        <begin position="206"/>
        <end position="259"/>
    </location>
</feature>
<dbReference type="EC" id="2.7.13.3" evidence="3"/>
<dbReference type="SMART" id="SM00387">
    <property type="entry name" value="HATPase_c"/>
    <property type="match status" value="1"/>
</dbReference>
<sequence length="504" mass="53013">MRGLAGPAGPAGLAGLVGRVPLRRALVATLLLVVTLALVGSGLATHATLRGYLLDRVDEQLRGVAPVLAGSTGLGETPTRSRGPQGRGPLPSEFVVQVVDESGQVVLGPTSNLVDDEPLPLLPSDPAAEDAEDAEDTFTVGAVSGDGRWRVRSVPVTLADGSSGTLMVAQSLDDVEGILDRLVLLLLVIGVVTLAVVGAVGYLLVRGSLRPLQDVERTAAAIAAGDLSERVPEADERTEVGQLAAALNVMLGRVESAFAEREAGEQAARTSEERMRRFVADASHELRTPLTTIRGFAELYRQGAVSDDDGVRRVVGRIESEAQRMGLLVEDLLLLARLDQQRPLASEPVDLLDLTTEAVESARAVQPDRPVVLEVGSLDGLPVVVGDAPRLRQVLDNLLGNALRHTPEDTRVTVSVSTRSGDDGAPARVAVEVADEGPGMDADHARRVFERFYRADESRNRTDGGTGLGLAIASSLVQAHGGTLGVDTAPGRGARFRVDLPAER</sequence>
<evidence type="ECO:0000256" key="2">
    <source>
        <dbReference type="ARBA" id="ARBA00004236"/>
    </source>
</evidence>
<evidence type="ECO:0000256" key="8">
    <source>
        <dbReference type="ARBA" id="ARBA00022989"/>
    </source>
</evidence>
<accession>A0ABS2MET2</accession>
<dbReference type="CDD" id="cd00082">
    <property type="entry name" value="HisKA"/>
    <property type="match status" value="1"/>
</dbReference>
<keyword evidence="7 15" id="KW-0418">Kinase</keyword>
<dbReference type="PRINTS" id="PR00344">
    <property type="entry name" value="BCTRLSENSOR"/>
</dbReference>
<evidence type="ECO:0000256" key="7">
    <source>
        <dbReference type="ARBA" id="ARBA00022777"/>
    </source>
</evidence>
<comment type="catalytic activity">
    <reaction evidence="1">
        <text>ATP + protein L-histidine = ADP + protein N-phospho-L-histidine.</text>
        <dbReference type="EC" id="2.7.13.3"/>
    </reaction>
</comment>